<dbReference type="InParanoid" id="H1XUD9"/>
<dbReference type="STRING" id="880073.Cabys_2038"/>
<sequence>MENLKKILITAIGAPKNYQQVTWDEKPDPIKTPFPFLAVASKWNVDHILLLGTKEALDQNREHYQQLLDELERFGLKNSLSAKEIGALNTRDEFWNAFTEVVSNRLFKREEIDLFIDLTFGYRVQPILIFLAAYFLRETRPNIHLKKVTYGIKEADPPHILDMTELIYLLDWLKAAQLFIHGGSAKELVLRIKTITNDQLPKFVESFEDFTNAYAFNYVSYLKKKSERFLTAKNKDVKKFLNENYPVYSQVEPFIHDFLKIFKNKDQLSLQLNIARRNFEEGAYARSVLILRECFITLFCKVLNQTKNKFRQKVELVLLNRVYFALFDEQKSIKLSVEENRLAQETFRILNEAIPEKELQRFYRLWGEIRDIRNAVGHIKNFNKGEEIDFVELKNYLDTILQESKTILLSFVSHLDTRPQVKHTLQNLLSEKEEKRLFVIVNEGIHPILPALRQKYGNNIKYKILTAGNVDLDMEKTVAQQCKKIAEEYHDYQIFLVPGGYSYLSITAYGVFQQSMGRHPIWLQYDPGQNRYVEKNLSPRRLLNGGGE</sequence>
<protein>
    <submittedName>
        <fullName evidence="1">CRISPR-associated (Cas) DxTHG family protein</fullName>
    </submittedName>
    <submittedName>
        <fullName evidence="2">CRISPR-associated protein TM1812</fullName>
    </submittedName>
</protein>
<accession>H1XUD9</accession>
<organism evidence="2 3">
    <name type="scientific">Caldithrix abyssi DSM 13497</name>
    <dbReference type="NCBI Taxonomy" id="880073"/>
    <lineage>
        <taxon>Bacteria</taxon>
        <taxon>Pseudomonadati</taxon>
        <taxon>Calditrichota</taxon>
        <taxon>Calditrichia</taxon>
        <taxon>Calditrichales</taxon>
        <taxon>Calditrichaceae</taxon>
        <taxon>Caldithrix</taxon>
    </lineage>
</organism>
<reference evidence="1 4" key="2">
    <citation type="submission" date="2016-11" db="EMBL/GenBank/DDBJ databases">
        <title>Genomic analysis of Caldithrix abyssi and proposal of a novel bacterial phylum Caldithrichaeota.</title>
        <authorList>
            <person name="Kublanov I."/>
            <person name="Sigalova O."/>
            <person name="Gavrilov S."/>
            <person name="Lebedinsky A."/>
            <person name="Ivanova N."/>
            <person name="Daum C."/>
            <person name="Reddy T."/>
            <person name="Klenk H.P."/>
            <person name="Goker M."/>
            <person name="Reva O."/>
            <person name="Miroshnichenko M."/>
            <person name="Kyprides N."/>
            <person name="Woyke T."/>
            <person name="Gelfand M."/>
        </authorList>
    </citation>
    <scope>NUCLEOTIDE SEQUENCE [LARGE SCALE GENOMIC DNA]</scope>
    <source>
        <strain evidence="1 4">LF13</strain>
    </source>
</reference>
<name>H1XUD9_CALAY</name>
<dbReference type="OrthoDB" id="1861068at2"/>
<dbReference type="eggNOG" id="COG1517">
    <property type="taxonomic scope" value="Bacteria"/>
</dbReference>
<dbReference type="SUPFAM" id="SSF160980">
    <property type="entry name" value="SSO1389-like"/>
    <property type="match status" value="1"/>
</dbReference>
<gene>
    <name evidence="1" type="ORF">Cabys_2038</name>
    <name evidence="2" type="ORF">Calab_3159</name>
</gene>
<reference evidence="2 3" key="1">
    <citation type="submission" date="2011-09" db="EMBL/GenBank/DDBJ databases">
        <title>The permanent draft genome of Caldithrix abyssi DSM 13497.</title>
        <authorList>
            <consortium name="US DOE Joint Genome Institute (JGI-PGF)"/>
            <person name="Lucas S."/>
            <person name="Han J."/>
            <person name="Lapidus A."/>
            <person name="Bruce D."/>
            <person name="Goodwin L."/>
            <person name="Pitluck S."/>
            <person name="Peters L."/>
            <person name="Kyrpides N."/>
            <person name="Mavromatis K."/>
            <person name="Ivanova N."/>
            <person name="Mikhailova N."/>
            <person name="Chertkov O."/>
            <person name="Detter J.C."/>
            <person name="Tapia R."/>
            <person name="Han C."/>
            <person name="Land M."/>
            <person name="Hauser L."/>
            <person name="Markowitz V."/>
            <person name="Cheng J.-F."/>
            <person name="Hugenholtz P."/>
            <person name="Woyke T."/>
            <person name="Wu D."/>
            <person name="Spring S."/>
            <person name="Brambilla E."/>
            <person name="Klenk H.-P."/>
            <person name="Eisen J.A."/>
        </authorList>
    </citation>
    <scope>NUCLEOTIDE SEQUENCE [LARGE SCALE GENOMIC DNA]</scope>
    <source>
        <strain evidence="2 3">DSM 13497</strain>
    </source>
</reference>
<dbReference type="PaxDb" id="880073-Calab_3159"/>
<dbReference type="Proteomes" id="UP000004671">
    <property type="component" value="Chromosome"/>
</dbReference>
<evidence type="ECO:0000313" key="3">
    <source>
        <dbReference type="Proteomes" id="UP000004671"/>
    </source>
</evidence>
<proteinExistence type="predicted"/>
<evidence type="ECO:0000313" key="1">
    <source>
        <dbReference type="EMBL" id="APF18787.1"/>
    </source>
</evidence>
<dbReference type="AlphaFoldDB" id="H1XUD9"/>
<dbReference type="KEGG" id="caby:Cabys_2038"/>
<dbReference type="EMBL" id="CM001402">
    <property type="protein sequence ID" value="EHO42765.1"/>
    <property type="molecule type" value="Genomic_DNA"/>
</dbReference>
<evidence type="ECO:0000313" key="4">
    <source>
        <dbReference type="Proteomes" id="UP000183868"/>
    </source>
</evidence>
<dbReference type="HOGENOM" id="CLU_496679_0_0_0"/>
<dbReference type="Gene3D" id="3.40.50.10640">
    <property type="entry name" value="SSO1389-like"/>
    <property type="match status" value="1"/>
</dbReference>
<dbReference type="EMBL" id="CP018099">
    <property type="protein sequence ID" value="APF18787.1"/>
    <property type="molecule type" value="Genomic_DNA"/>
</dbReference>
<evidence type="ECO:0000313" key="2">
    <source>
        <dbReference type="EMBL" id="EHO42765.1"/>
    </source>
</evidence>
<keyword evidence="3" id="KW-1185">Reference proteome</keyword>
<dbReference type="RefSeq" id="WP_006930119.1">
    <property type="nucleotide sequence ID" value="NZ_CM001402.1"/>
</dbReference>
<dbReference type="Proteomes" id="UP000183868">
    <property type="component" value="Chromosome"/>
</dbReference>